<dbReference type="InterPro" id="IPR031165">
    <property type="entry name" value="GNAT_YJDJ"/>
</dbReference>
<dbReference type="EMBL" id="JAINZZ010000043">
    <property type="protein sequence ID" value="MBY8881193.1"/>
    <property type="molecule type" value="Genomic_DNA"/>
</dbReference>
<feature type="domain" description="N-acetyltransferase" evidence="4">
    <location>
        <begin position="345"/>
        <end position="431"/>
    </location>
</feature>
<keyword evidence="6" id="KW-1185">Reference proteome</keyword>
<dbReference type="InterPro" id="IPR011051">
    <property type="entry name" value="RmlC_Cupin_sf"/>
</dbReference>
<evidence type="ECO:0000256" key="2">
    <source>
        <dbReference type="RuleBase" id="RU003457"/>
    </source>
</evidence>
<accession>A0ABS7QDZ2</accession>
<dbReference type="Gene3D" id="2.60.120.10">
    <property type="entry name" value="Jelly Rolls"/>
    <property type="match status" value="1"/>
</dbReference>
<dbReference type="InterPro" id="IPR016181">
    <property type="entry name" value="Acyl_CoA_acyltransferase"/>
</dbReference>
<gene>
    <name evidence="5" type="ORF">K7862_26670</name>
</gene>
<dbReference type="InterPro" id="IPR014710">
    <property type="entry name" value="RmlC-like_jellyroll"/>
</dbReference>
<dbReference type="PROSITE" id="PS51729">
    <property type="entry name" value="GNAT_YJDJ"/>
    <property type="match status" value="1"/>
</dbReference>
<dbReference type="Proteomes" id="UP000778578">
    <property type="component" value="Unassembled WGS sequence"/>
</dbReference>
<dbReference type="InterPro" id="IPR008778">
    <property type="entry name" value="Pirin_C_dom"/>
</dbReference>
<comment type="caution">
    <text evidence="5">The sequence shown here is derived from an EMBL/GenBank/DDBJ whole genome shotgun (WGS) entry which is preliminary data.</text>
</comment>
<comment type="similarity">
    <text evidence="1 2">Belongs to the pirin family.</text>
</comment>
<protein>
    <submittedName>
        <fullName evidence="5">Pirin family protein</fullName>
    </submittedName>
</protein>
<dbReference type="SUPFAM" id="SSF55729">
    <property type="entry name" value="Acyl-CoA N-acyltransferases (Nat)"/>
    <property type="match status" value="1"/>
</dbReference>
<dbReference type="Pfam" id="PF02678">
    <property type="entry name" value="Pirin"/>
    <property type="match status" value="1"/>
</dbReference>
<name>A0ABS7QDZ2_9ACTN</name>
<evidence type="ECO:0000313" key="5">
    <source>
        <dbReference type="EMBL" id="MBY8881193.1"/>
    </source>
</evidence>
<dbReference type="InterPro" id="IPR003829">
    <property type="entry name" value="Pirin_N_dom"/>
</dbReference>
<dbReference type="SUPFAM" id="SSF51182">
    <property type="entry name" value="RmlC-like cupins"/>
    <property type="match status" value="1"/>
</dbReference>
<feature type="region of interest" description="Disordered" evidence="3">
    <location>
        <begin position="1"/>
        <end position="22"/>
    </location>
</feature>
<dbReference type="Pfam" id="PF05726">
    <property type="entry name" value="Pirin_C"/>
    <property type="match status" value="1"/>
</dbReference>
<evidence type="ECO:0000313" key="6">
    <source>
        <dbReference type="Proteomes" id="UP000778578"/>
    </source>
</evidence>
<sequence length="446" mass="48446">MSNTESEPTELRCGAQGDEGAARQEARVEVLTPRDVPLGGPRAMTVRRTLPQRARTTIGAWCFADHYGPDDIAASGGMDVAPHPHTGLQTVSWLFSGEIEHRDSLGTHAYVRPGELNLMTGGRGISHSEVSTEATTVLHGVQLWVALPSEHRAADRNFQHYVPRPVPLAGGEVRVFLGSLAGDTSPVSTFSPLLGAELTLDPGASTTLAVDPGFEHGLLVDGGNVSMAGTPLAPAELGYHAPGTETLTLTNTGDVRARMILLGGTPFDEQIVMWWNFIGRDHDEIAEAREAWQQASSRFGSVEGYEGDRIPAPVLPNATLTPRRNPPRPAPERHPMTSSTGPVVELAEHRHRYEIAVGGRLAGFTEFRDRDAQRVFFHTEIDEAFAGQGLASVLVRQALDDVRTSGKRIVPVCPYVAKFLQKHDEFADITDPVTPEIRHWLRTELG</sequence>
<dbReference type="InterPro" id="IPR012093">
    <property type="entry name" value="Pirin"/>
</dbReference>
<evidence type="ECO:0000256" key="3">
    <source>
        <dbReference type="SAM" id="MobiDB-lite"/>
    </source>
</evidence>
<dbReference type="Pfam" id="PF14542">
    <property type="entry name" value="Acetyltransf_CG"/>
    <property type="match status" value="1"/>
</dbReference>
<dbReference type="PANTHER" id="PTHR13903">
    <property type="entry name" value="PIRIN-RELATED"/>
    <property type="match status" value="1"/>
</dbReference>
<proteinExistence type="inferred from homology"/>
<feature type="region of interest" description="Disordered" evidence="3">
    <location>
        <begin position="310"/>
        <end position="340"/>
    </location>
</feature>
<dbReference type="CDD" id="cd02909">
    <property type="entry name" value="cupin_pirin_N"/>
    <property type="match status" value="1"/>
</dbReference>
<dbReference type="Gene3D" id="3.40.630.30">
    <property type="match status" value="1"/>
</dbReference>
<reference evidence="5 6" key="1">
    <citation type="submission" date="2021-08" db="EMBL/GenBank/DDBJ databases">
        <title>WGS of actinomycetes from Thailand.</title>
        <authorList>
            <person name="Thawai C."/>
        </authorList>
    </citation>
    <scope>NUCLEOTIDE SEQUENCE [LARGE SCALE GENOMIC DNA]</scope>
    <source>
        <strain evidence="5 6">PLK6-54</strain>
    </source>
</reference>
<dbReference type="PANTHER" id="PTHR13903:SF8">
    <property type="entry name" value="PIRIN"/>
    <property type="match status" value="1"/>
</dbReference>
<evidence type="ECO:0000259" key="4">
    <source>
        <dbReference type="PROSITE" id="PS51729"/>
    </source>
</evidence>
<evidence type="ECO:0000256" key="1">
    <source>
        <dbReference type="ARBA" id="ARBA00008416"/>
    </source>
</evidence>
<organism evidence="5 6">
    <name type="scientific">Actinacidiphila acidipaludis</name>
    <dbReference type="NCBI Taxonomy" id="2873382"/>
    <lineage>
        <taxon>Bacteria</taxon>
        <taxon>Bacillati</taxon>
        <taxon>Actinomycetota</taxon>
        <taxon>Actinomycetes</taxon>
        <taxon>Kitasatosporales</taxon>
        <taxon>Streptomycetaceae</taxon>
        <taxon>Actinacidiphila</taxon>
    </lineage>
</organism>